<proteinExistence type="predicted"/>
<accession>A0AAF5PJR0</accession>
<name>A0AAF5PJR0_WUCBA</name>
<reference evidence="2" key="3">
    <citation type="submission" date="2024-02" db="UniProtKB">
        <authorList>
            <consortium name="WormBaseParasite"/>
        </authorList>
    </citation>
    <scope>IDENTIFICATION</scope>
    <source>
        <strain evidence="2">pt0022</strain>
    </source>
</reference>
<organism evidence="1 2">
    <name type="scientific">Wuchereria bancrofti</name>
    <dbReference type="NCBI Taxonomy" id="6293"/>
    <lineage>
        <taxon>Eukaryota</taxon>
        <taxon>Metazoa</taxon>
        <taxon>Ecdysozoa</taxon>
        <taxon>Nematoda</taxon>
        <taxon>Chromadorea</taxon>
        <taxon>Rhabditida</taxon>
        <taxon>Spirurina</taxon>
        <taxon>Spiruromorpha</taxon>
        <taxon>Filarioidea</taxon>
        <taxon>Onchocercidae</taxon>
        <taxon>Wuchereria</taxon>
    </lineage>
</organism>
<reference evidence="1" key="1">
    <citation type="submission" date="2015-03" db="EMBL/GenBank/DDBJ databases">
        <title>Wuchereria bancrofti Genome Sequencing Papua New Guinea Strain.</title>
        <authorList>
            <person name="Small S.T."/>
            <person name="Serre D."/>
            <person name="Zimmerman P.A."/>
        </authorList>
    </citation>
    <scope>NUCLEOTIDE SEQUENCE [LARGE SCALE GENOMIC DNA]</scope>
    <source>
        <strain evidence="1">pt0022</strain>
    </source>
</reference>
<evidence type="ECO:0000313" key="1">
    <source>
        <dbReference type="Proteomes" id="UP000093561"/>
    </source>
</evidence>
<protein>
    <submittedName>
        <fullName evidence="2">Uncharacterized protein</fullName>
    </submittedName>
</protein>
<evidence type="ECO:0000313" key="2">
    <source>
        <dbReference type="WBParaSite" id="mrna-Wban_01684"/>
    </source>
</evidence>
<sequence length="195" mass="22749">MSSEASCSGFEPQIYLRERCKNSWREERRSWRDKTTTVSDNGASEHVAEDIKDDTISHTSHKSAKLKDISSKNHQKISGTKRRAIIPVENDLICQLLFYSKNFDTTIMKAEIAHLREKVFKLKEEQQKWTIRKLVEAQSCIQDYHDENTVLEYELRELQKCESSSDSRNKMNIKLAEKLEASESLCDELMDENEL</sequence>
<dbReference type="AlphaFoldDB" id="A0AAF5PJR0"/>
<reference evidence="1" key="2">
    <citation type="journal article" date="2016" name="Mol. Ecol.">
        <title>Population genomics of the filarial nematode parasite Wuchereria bancrofti from mosquitoes.</title>
        <authorList>
            <person name="Small S.T."/>
            <person name="Reimer L.J."/>
            <person name="Tisch D.J."/>
            <person name="King C.L."/>
            <person name="Christensen B.M."/>
            <person name="Siba P.M."/>
            <person name="Kazura J.W."/>
            <person name="Serre D."/>
            <person name="Zimmerman P.A."/>
        </authorList>
    </citation>
    <scope>NUCLEOTIDE SEQUENCE</scope>
    <source>
        <strain evidence="1">pt0022</strain>
    </source>
</reference>
<dbReference type="Proteomes" id="UP000093561">
    <property type="component" value="Unassembled WGS sequence"/>
</dbReference>
<dbReference type="WBParaSite" id="mrna-Wban_01684">
    <property type="protein sequence ID" value="mrna-Wban_01684"/>
    <property type="gene ID" value="Wban_01684"/>
</dbReference>